<keyword evidence="10" id="KW-1185">Reference proteome</keyword>
<dbReference type="Proteomes" id="UP000799049">
    <property type="component" value="Unassembled WGS sequence"/>
</dbReference>
<keyword evidence="4" id="KW-0677">Repeat</keyword>
<evidence type="ECO:0000256" key="2">
    <source>
        <dbReference type="ARBA" id="ARBA00004245"/>
    </source>
</evidence>
<dbReference type="Pfam" id="PF06565">
    <property type="entry name" value="DM10_dom"/>
    <property type="match status" value="3"/>
</dbReference>
<feature type="domain" description="DM10" evidence="8">
    <location>
        <begin position="487"/>
        <end position="596"/>
    </location>
</feature>
<name>A0A8K0AJB6_ANDGO</name>
<evidence type="ECO:0000313" key="10">
    <source>
        <dbReference type="Proteomes" id="UP000799049"/>
    </source>
</evidence>
<dbReference type="EMBL" id="VRVR01000024">
    <property type="protein sequence ID" value="KAF0852619.1"/>
    <property type="molecule type" value="Genomic_DNA"/>
</dbReference>
<dbReference type="FunFam" id="2.30.29.170:FF:000004">
    <property type="entry name" value="EF-hand domain containing 2"/>
    <property type="match status" value="1"/>
</dbReference>
<feature type="region of interest" description="Disordered" evidence="7">
    <location>
        <begin position="1"/>
        <end position="54"/>
    </location>
</feature>
<reference evidence="9" key="1">
    <citation type="submission" date="2019-09" db="EMBL/GenBank/DDBJ databases">
        <title>The Mitochondrial Proteome of the Jakobid, Andalucia godoyi, a Protist With the Most Gene-Rich and Bacteria-Like Mitochondrial Genome.</title>
        <authorList>
            <person name="Gray M.W."/>
            <person name="Burger G."/>
            <person name="Derelle R."/>
            <person name="Klimes V."/>
            <person name="Leger M."/>
            <person name="Sarrasin M."/>
            <person name="Vlcek C."/>
            <person name="Roger A.J."/>
            <person name="Elias M."/>
            <person name="Lang B.F."/>
        </authorList>
    </citation>
    <scope>NUCLEOTIDE SEQUENCE</scope>
    <source>
        <strain evidence="9">And28</strain>
    </source>
</reference>
<evidence type="ECO:0000256" key="6">
    <source>
        <dbReference type="ARBA" id="ARBA00023273"/>
    </source>
</evidence>
<comment type="caution">
    <text evidence="9">The sequence shown here is derived from an EMBL/GenBank/DDBJ whole genome shotgun (WGS) entry which is preliminary data.</text>
</comment>
<dbReference type="PROSITE" id="PS51336">
    <property type="entry name" value="DM10"/>
    <property type="match status" value="3"/>
</dbReference>
<keyword evidence="6" id="KW-0966">Cell projection</keyword>
<organism evidence="9 10">
    <name type="scientific">Andalucia godoyi</name>
    <name type="common">Flagellate</name>
    <dbReference type="NCBI Taxonomy" id="505711"/>
    <lineage>
        <taxon>Eukaryota</taxon>
        <taxon>Discoba</taxon>
        <taxon>Jakobida</taxon>
        <taxon>Andalucina</taxon>
        <taxon>Andaluciidae</taxon>
        <taxon>Andalucia</taxon>
    </lineage>
</organism>
<evidence type="ECO:0000259" key="8">
    <source>
        <dbReference type="PROSITE" id="PS51336"/>
    </source>
</evidence>
<sequence length="816" mass="90869">MSYTPRNTAIPRLAVGGQPAPTSPMAAGSQSARGPSYNPSFLVTPSPSFSNPFQSDFRKQQLLQATKTSRPGQLSMTVKDATGAVPESPTAAQSYSPPKSNRSMDNGSTLNTARTDATRGTVVSHYEATGNLATGPVLQFEGYFTENVTESKDESLRVRTVGIQYFLADGTVQIREKSHSNSGMAGGRILKRQRVLKWDTGMPVEYSDFNVGAELSIYGVRYHLVSCDAFSRNFLEEQGIQVPGNEKMPTGQYDAKRSQIENHAAIRPRAEPFNDNLIRFLNNDKVVLRFFALWDDRRRTGGALHNLVLSFYVQDETLEVADMFFNEFSKRYSSQALLRRQKVPRDPKSLEKQTNLVTALSPRRNEENKKMYVTAKDLMVGHLVDLLGRKILIYDASAETRRYFSEVLGVSADLMQPLESALDLVEGNTVSDALTAAESGEDISRSVPTQPYPEYTGYGTEADSMQSVKTLHPQAPRINENKRMKYGNTSLNFVAELADPPLLSDISDARDPWQDKRKFSIRFYLATDEIVVTEAFIDGGVGGICLSRRTVELPGNRSLTYTIHDFAIGKVIDLNQRRYKIVNSDAATARFIVSEEIRKEAEDNLQSAISVFDRVLRAMPSPVVRLQWLTSLLQKVSAEVITGDELRALCVQHKVELRDEQLSSLLRKYGESVGVLNVRAFIEDISKRNSVPVSGLPTARSLLKASTTSAADEERMAVLQDSARRQAKFKAAFKVLRDAIFYRGNHILHLFKKEDARAHGIIPVRVLHKALQAAGVSITADALLHVLKEFALIEESADENQTVSYTRFLESVEHYG</sequence>
<feature type="domain" description="DM10" evidence="8">
    <location>
        <begin position="134"/>
        <end position="239"/>
    </location>
</feature>
<proteinExistence type="predicted"/>
<keyword evidence="5" id="KW-0206">Cytoskeleton</keyword>
<dbReference type="AlphaFoldDB" id="A0A8K0AJB6"/>
<feature type="domain" description="DM10" evidence="8">
    <location>
        <begin position="284"/>
        <end position="408"/>
    </location>
</feature>
<evidence type="ECO:0000256" key="7">
    <source>
        <dbReference type="SAM" id="MobiDB-lite"/>
    </source>
</evidence>
<dbReference type="GO" id="GO:0005929">
    <property type="term" value="C:cilium"/>
    <property type="evidence" value="ECO:0007669"/>
    <property type="project" value="UniProtKB-SubCell"/>
</dbReference>
<protein>
    <submittedName>
        <fullName evidence="9">Conserved mitochondrial DUF1126 domain-containing protein</fullName>
    </submittedName>
</protein>
<dbReference type="SUPFAM" id="SSF47473">
    <property type="entry name" value="EF-hand"/>
    <property type="match status" value="1"/>
</dbReference>
<feature type="compositionally biased region" description="Polar residues" evidence="7">
    <location>
        <begin position="28"/>
        <end position="54"/>
    </location>
</feature>
<dbReference type="PANTHER" id="PTHR12086">
    <property type="entry name" value="EF-HAND DOMAIN C-TERMINAL CONTAINING PROTEIN"/>
    <property type="match status" value="1"/>
</dbReference>
<dbReference type="GO" id="GO:0005856">
    <property type="term" value="C:cytoskeleton"/>
    <property type="evidence" value="ECO:0007669"/>
    <property type="project" value="UniProtKB-SubCell"/>
</dbReference>
<dbReference type="OrthoDB" id="10255210at2759"/>
<dbReference type="SMART" id="SM00676">
    <property type="entry name" value="DM10"/>
    <property type="match status" value="3"/>
</dbReference>
<dbReference type="InterPro" id="IPR006602">
    <property type="entry name" value="DM10_dom"/>
</dbReference>
<evidence type="ECO:0000256" key="5">
    <source>
        <dbReference type="ARBA" id="ARBA00023212"/>
    </source>
</evidence>
<evidence type="ECO:0000313" key="9">
    <source>
        <dbReference type="EMBL" id="KAF0852619.1"/>
    </source>
</evidence>
<dbReference type="InterPro" id="IPR040193">
    <property type="entry name" value="EFHC1/EFHC2/EFHB"/>
</dbReference>
<dbReference type="Gene3D" id="2.30.29.170">
    <property type="match status" value="3"/>
</dbReference>
<feature type="compositionally biased region" description="Polar residues" evidence="7">
    <location>
        <begin position="90"/>
        <end position="112"/>
    </location>
</feature>
<comment type="subcellular location">
    <subcellularLocation>
        <location evidence="1">Cell projection</location>
        <location evidence="1">Cilium</location>
    </subcellularLocation>
    <subcellularLocation>
        <location evidence="2">Cytoplasm</location>
        <location evidence="2">Cytoskeleton</location>
    </subcellularLocation>
</comment>
<evidence type="ECO:0000256" key="4">
    <source>
        <dbReference type="ARBA" id="ARBA00022737"/>
    </source>
</evidence>
<feature type="compositionally biased region" description="Polar residues" evidence="7">
    <location>
        <begin position="66"/>
        <end position="76"/>
    </location>
</feature>
<evidence type="ECO:0000256" key="3">
    <source>
        <dbReference type="ARBA" id="ARBA00022490"/>
    </source>
</evidence>
<gene>
    <name evidence="9" type="ORF">ANDGO_08198</name>
</gene>
<feature type="region of interest" description="Disordered" evidence="7">
    <location>
        <begin position="66"/>
        <end position="112"/>
    </location>
</feature>
<accession>A0A8K0AJB6</accession>
<keyword evidence="3" id="KW-0963">Cytoplasm</keyword>
<evidence type="ECO:0000256" key="1">
    <source>
        <dbReference type="ARBA" id="ARBA00004138"/>
    </source>
</evidence>
<dbReference type="InterPro" id="IPR011992">
    <property type="entry name" value="EF-hand-dom_pair"/>
</dbReference>